<dbReference type="Proteomes" id="UP001607303">
    <property type="component" value="Unassembled WGS sequence"/>
</dbReference>
<keyword evidence="7" id="KW-1133">Transmembrane helix</keyword>
<dbReference type="Pfam" id="PF01607">
    <property type="entry name" value="CBM_14"/>
    <property type="match status" value="2"/>
</dbReference>
<dbReference type="GO" id="GO:0008061">
    <property type="term" value="F:chitin binding"/>
    <property type="evidence" value="ECO:0007669"/>
    <property type="project" value="UniProtKB-KW"/>
</dbReference>
<sequence>MYMVKYDKDLYAYKSFVPWYRQLKESYWRSKYSREKGQAIRYLKMKGGWYMVITVMVAALTIITAHDTVITPIPTECPIKDSPNRTVHLPHETDCTKFYKCNHGQKVEMICPEMNDKGDRLHFNPRLQVCDYPENAGCTSSTKNPTSSVPTKPTPPTEPTKPTPPTEPTKPTPPTEPTKPTKPTEPSKPTPPTEPTPVPTPSQPTCSEDGVGYPHECSCEKYYLCKNGDLVLRKCPNGLHWNDLAKKCDKAVKTSCIKDKTLQWYY</sequence>
<feature type="compositionally biased region" description="Pro residues" evidence="6">
    <location>
        <begin position="186"/>
        <end position="202"/>
    </location>
</feature>
<comment type="caution">
    <text evidence="9">The sequence shown here is derived from an EMBL/GenBank/DDBJ whole genome shotgun (WGS) entry which is preliminary data.</text>
</comment>
<keyword evidence="4" id="KW-1015">Disulfide bond</keyword>
<protein>
    <submittedName>
        <fullName evidence="9">Peritrophin-1-like</fullName>
    </submittedName>
</protein>
<dbReference type="InterPro" id="IPR002557">
    <property type="entry name" value="Chitin-bd_dom"/>
</dbReference>
<keyword evidence="1" id="KW-0147">Chitin-binding</keyword>
<dbReference type="EMBL" id="JAYRBN010000009">
    <property type="protein sequence ID" value="KAL2750561.1"/>
    <property type="molecule type" value="Genomic_DNA"/>
</dbReference>
<evidence type="ECO:0000256" key="5">
    <source>
        <dbReference type="ARBA" id="ARBA00023180"/>
    </source>
</evidence>
<keyword evidence="7" id="KW-0472">Membrane</keyword>
<feature type="region of interest" description="Disordered" evidence="6">
    <location>
        <begin position="138"/>
        <end position="207"/>
    </location>
</feature>
<dbReference type="PROSITE" id="PS50940">
    <property type="entry name" value="CHIT_BIND_II"/>
    <property type="match status" value="2"/>
</dbReference>
<proteinExistence type="predicted"/>
<dbReference type="PANTHER" id="PTHR23301">
    <property type="entry name" value="CHITIN BINDING PERITROPHIN-A"/>
    <property type="match status" value="1"/>
</dbReference>
<dbReference type="PANTHER" id="PTHR23301:SF0">
    <property type="entry name" value="CHITIN-BINDING TYPE-2 DOMAIN-CONTAINING PROTEIN-RELATED"/>
    <property type="match status" value="1"/>
</dbReference>
<reference evidence="9 10" key="1">
    <citation type="journal article" date="2024" name="Ann. Entomol. Soc. Am.">
        <title>Genomic analyses of the southern and eastern yellowjacket wasps (Hymenoptera: Vespidae) reveal evolutionary signatures of social life.</title>
        <authorList>
            <person name="Catto M.A."/>
            <person name="Caine P.B."/>
            <person name="Orr S.E."/>
            <person name="Hunt B.G."/>
            <person name="Goodisman M.A.D."/>
        </authorList>
    </citation>
    <scope>NUCLEOTIDE SEQUENCE [LARGE SCALE GENOMIC DNA]</scope>
    <source>
        <strain evidence="9">232</strain>
        <tissue evidence="9">Head and thorax</tissue>
    </source>
</reference>
<feature type="transmembrane region" description="Helical" evidence="7">
    <location>
        <begin position="48"/>
        <end position="66"/>
    </location>
</feature>
<feature type="compositionally biased region" description="Low complexity" evidence="6">
    <location>
        <begin position="139"/>
        <end position="151"/>
    </location>
</feature>
<dbReference type="SMART" id="SM00494">
    <property type="entry name" value="ChtBD2"/>
    <property type="match status" value="2"/>
</dbReference>
<gene>
    <name evidence="9" type="ORF">V1477_001131</name>
</gene>
<dbReference type="InterPro" id="IPR036508">
    <property type="entry name" value="Chitin-bd_dom_sf"/>
</dbReference>
<evidence type="ECO:0000313" key="10">
    <source>
        <dbReference type="Proteomes" id="UP001607303"/>
    </source>
</evidence>
<name>A0ABD2CZN9_VESMC</name>
<feature type="domain" description="Chitin-binding type-2" evidence="8">
    <location>
        <begin position="203"/>
        <end position="258"/>
    </location>
</feature>
<evidence type="ECO:0000256" key="2">
    <source>
        <dbReference type="ARBA" id="ARBA00022729"/>
    </source>
</evidence>
<evidence type="ECO:0000259" key="8">
    <source>
        <dbReference type="PROSITE" id="PS50940"/>
    </source>
</evidence>
<keyword evidence="10" id="KW-1185">Reference proteome</keyword>
<evidence type="ECO:0000256" key="1">
    <source>
        <dbReference type="ARBA" id="ARBA00022669"/>
    </source>
</evidence>
<feature type="compositionally biased region" description="Pro residues" evidence="6">
    <location>
        <begin position="152"/>
        <end position="177"/>
    </location>
</feature>
<evidence type="ECO:0000313" key="9">
    <source>
        <dbReference type="EMBL" id="KAL2750561.1"/>
    </source>
</evidence>
<evidence type="ECO:0000256" key="4">
    <source>
        <dbReference type="ARBA" id="ARBA00023157"/>
    </source>
</evidence>
<dbReference type="AlphaFoldDB" id="A0ABD2CZN9"/>
<dbReference type="Gene3D" id="2.170.140.10">
    <property type="entry name" value="Chitin binding domain"/>
    <property type="match status" value="2"/>
</dbReference>
<dbReference type="InterPro" id="IPR051940">
    <property type="entry name" value="Chitin_bind-dev_reg"/>
</dbReference>
<keyword evidence="3" id="KW-0677">Repeat</keyword>
<keyword evidence="5" id="KW-0325">Glycoprotein</keyword>
<keyword evidence="7" id="KW-0812">Transmembrane</keyword>
<organism evidence="9 10">
    <name type="scientific">Vespula maculifrons</name>
    <name type="common">Eastern yellow jacket</name>
    <name type="synonym">Wasp</name>
    <dbReference type="NCBI Taxonomy" id="7453"/>
    <lineage>
        <taxon>Eukaryota</taxon>
        <taxon>Metazoa</taxon>
        <taxon>Ecdysozoa</taxon>
        <taxon>Arthropoda</taxon>
        <taxon>Hexapoda</taxon>
        <taxon>Insecta</taxon>
        <taxon>Pterygota</taxon>
        <taxon>Neoptera</taxon>
        <taxon>Endopterygota</taxon>
        <taxon>Hymenoptera</taxon>
        <taxon>Apocrita</taxon>
        <taxon>Aculeata</taxon>
        <taxon>Vespoidea</taxon>
        <taxon>Vespidae</taxon>
        <taxon>Vespinae</taxon>
        <taxon>Vespula</taxon>
    </lineage>
</organism>
<evidence type="ECO:0000256" key="3">
    <source>
        <dbReference type="ARBA" id="ARBA00022737"/>
    </source>
</evidence>
<accession>A0ABD2CZN9</accession>
<dbReference type="SUPFAM" id="SSF57625">
    <property type="entry name" value="Invertebrate chitin-binding proteins"/>
    <property type="match status" value="2"/>
</dbReference>
<feature type="domain" description="Chitin-binding type-2" evidence="8">
    <location>
        <begin position="74"/>
        <end position="140"/>
    </location>
</feature>
<evidence type="ECO:0000256" key="7">
    <source>
        <dbReference type="SAM" id="Phobius"/>
    </source>
</evidence>
<keyword evidence="2" id="KW-0732">Signal</keyword>
<evidence type="ECO:0000256" key="6">
    <source>
        <dbReference type="SAM" id="MobiDB-lite"/>
    </source>
</evidence>